<organism evidence="1 2">
    <name type="scientific">Salmonella enterica I</name>
    <dbReference type="NCBI Taxonomy" id="59201"/>
    <lineage>
        <taxon>Bacteria</taxon>
        <taxon>Pseudomonadati</taxon>
        <taxon>Pseudomonadota</taxon>
        <taxon>Gammaproteobacteria</taxon>
        <taxon>Enterobacterales</taxon>
        <taxon>Enterobacteriaceae</taxon>
        <taxon>Salmonella</taxon>
    </lineage>
</organism>
<evidence type="ECO:0000313" key="1">
    <source>
        <dbReference type="EMBL" id="SUI40250.1"/>
    </source>
</evidence>
<proteinExistence type="predicted"/>
<reference evidence="1 2" key="1">
    <citation type="submission" date="2018-06" db="EMBL/GenBank/DDBJ databases">
        <authorList>
            <consortium name="Pathogen Informatics"/>
            <person name="Doyle S."/>
        </authorList>
    </citation>
    <scope>NUCLEOTIDE SEQUENCE [LARGE SCALE GENOMIC DNA]</scope>
    <source>
        <strain evidence="1 2">NCTC5798</strain>
    </source>
</reference>
<evidence type="ECO:0000313" key="2">
    <source>
        <dbReference type="Proteomes" id="UP000255534"/>
    </source>
</evidence>
<dbReference type="Proteomes" id="UP000255534">
    <property type="component" value="Unassembled WGS sequence"/>
</dbReference>
<dbReference type="AlphaFoldDB" id="A0A379Y404"/>
<protein>
    <submittedName>
        <fullName evidence="1">Uncharacterized protein</fullName>
    </submittedName>
</protein>
<name>A0A379Y404_SALET</name>
<gene>
    <name evidence="1" type="ORF">NCTC5798_06288</name>
</gene>
<dbReference type="EMBL" id="UGXK01000002">
    <property type="protein sequence ID" value="SUI40250.1"/>
    <property type="molecule type" value="Genomic_DNA"/>
</dbReference>
<sequence>MKNQLKESQILHEGIIFNRIMGDPNGSDGYVYIQEQLDFNANYCVRTFYNSKKIIAVLKNKNDAIAVSKYAASHDGGYGDVCIMSSDSPVTHEGHYDWILE</sequence>
<accession>A0A379Y404</accession>